<organism evidence="9">
    <name type="scientific">Brachypodium distachyon</name>
    <name type="common">Purple false brome</name>
    <name type="synonym">Trachynia distachya</name>
    <dbReference type="NCBI Taxonomy" id="15368"/>
    <lineage>
        <taxon>Eukaryota</taxon>
        <taxon>Viridiplantae</taxon>
        <taxon>Streptophyta</taxon>
        <taxon>Embryophyta</taxon>
        <taxon>Tracheophyta</taxon>
        <taxon>Spermatophyta</taxon>
        <taxon>Magnoliopsida</taxon>
        <taxon>Liliopsida</taxon>
        <taxon>Poales</taxon>
        <taxon>Poaceae</taxon>
        <taxon>BOP clade</taxon>
        <taxon>Pooideae</taxon>
        <taxon>Stipodae</taxon>
        <taxon>Brachypodieae</taxon>
        <taxon>Brachypodium</taxon>
    </lineage>
</organism>
<dbReference type="Pfam" id="PF18052">
    <property type="entry name" value="Rx_N"/>
    <property type="match status" value="1"/>
</dbReference>
<evidence type="ECO:0000313" key="11">
    <source>
        <dbReference type="Proteomes" id="UP000008810"/>
    </source>
</evidence>
<keyword evidence="7" id="KW-0812">Transmembrane</keyword>
<dbReference type="AlphaFoldDB" id="I1GUF8"/>
<dbReference type="EMBL" id="CM000880">
    <property type="protein sequence ID" value="KQK16240.1"/>
    <property type="molecule type" value="Genomic_DNA"/>
</dbReference>
<evidence type="ECO:0000256" key="7">
    <source>
        <dbReference type="SAM" id="Phobius"/>
    </source>
</evidence>
<dbReference type="InterPro" id="IPR044974">
    <property type="entry name" value="Disease_R_plants"/>
</dbReference>
<dbReference type="EnsemblPlants" id="PNT75110">
    <property type="protein sequence ID" value="PNT75110"/>
    <property type="gene ID" value="BRADI_1g27757v3"/>
</dbReference>
<dbReference type="Gene3D" id="3.80.10.10">
    <property type="entry name" value="Ribonuclease Inhibitor"/>
    <property type="match status" value="1"/>
</dbReference>
<evidence type="ECO:0000313" key="9">
    <source>
        <dbReference type="EMBL" id="KQK16239.1"/>
    </source>
</evidence>
<evidence type="ECO:0000313" key="10">
    <source>
        <dbReference type="EnsemblPlants" id="KQK16239"/>
    </source>
</evidence>
<keyword evidence="2" id="KW-0433">Leucine-rich repeat</keyword>
<dbReference type="Gramene" id="KQK16239">
    <property type="protein sequence ID" value="KQK16239"/>
    <property type="gene ID" value="BRADI_1g27757v3"/>
</dbReference>
<dbReference type="Gene3D" id="3.40.50.300">
    <property type="entry name" value="P-loop containing nucleotide triphosphate hydrolases"/>
    <property type="match status" value="1"/>
</dbReference>
<dbReference type="Pfam" id="PF23559">
    <property type="entry name" value="WHD_DRP"/>
    <property type="match status" value="1"/>
</dbReference>
<dbReference type="SUPFAM" id="SSF52540">
    <property type="entry name" value="P-loop containing nucleoside triphosphate hydrolases"/>
    <property type="match status" value="1"/>
</dbReference>
<dbReference type="EnsemblPlants" id="KQK16239">
    <property type="protein sequence ID" value="KQK16239"/>
    <property type="gene ID" value="BRADI_1g27757v3"/>
</dbReference>
<dbReference type="eggNOG" id="KOG4658">
    <property type="taxonomic scope" value="Eukaryota"/>
</dbReference>
<dbReference type="RefSeq" id="XP_003560210.1">
    <property type="nucleotide sequence ID" value="XM_003560162.4"/>
</dbReference>
<keyword evidence="4" id="KW-0547">Nucleotide-binding</keyword>
<dbReference type="InterPro" id="IPR036388">
    <property type="entry name" value="WH-like_DNA-bd_sf"/>
</dbReference>
<dbReference type="STRING" id="15368.I1GUF8"/>
<dbReference type="EnsemblPlants" id="KQK16240">
    <property type="protein sequence ID" value="KQK16240"/>
    <property type="gene ID" value="BRADI_1g27757v3"/>
</dbReference>
<feature type="domain" description="AAA+ ATPase" evidence="8">
    <location>
        <begin position="181"/>
        <end position="308"/>
    </location>
</feature>
<dbReference type="GO" id="GO:0098542">
    <property type="term" value="P:defense response to other organism"/>
    <property type="evidence" value="ECO:0000318"/>
    <property type="project" value="GO_Central"/>
</dbReference>
<dbReference type="KEGG" id="bdi:100832911"/>
<dbReference type="GO" id="GO:0043531">
    <property type="term" value="F:ADP binding"/>
    <property type="evidence" value="ECO:0007669"/>
    <property type="project" value="InterPro"/>
</dbReference>
<evidence type="ECO:0000256" key="1">
    <source>
        <dbReference type="ARBA" id="ARBA00008894"/>
    </source>
</evidence>
<dbReference type="PRINTS" id="PR00364">
    <property type="entry name" value="DISEASERSIST"/>
</dbReference>
<evidence type="ECO:0000256" key="5">
    <source>
        <dbReference type="ARBA" id="ARBA00022821"/>
    </source>
</evidence>
<dbReference type="InterPro" id="IPR055414">
    <property type="entry name" value="LRR_R13L4/SHOC2-like"/>
</dbReference>
<dbReference type="InterPro" id="IPR058922">
    <property type="entry name" value="WHD_DRP"/>
</dbReference>
<dbReference type="SMART" id="SM00382">
    <property type="entry name" value="AAA"/>
    <property type="match status" value="1"/>
</dbReference>
<dbReference type="HOGENOM" id="CLU_000837_8_6_1"/>
<keyword evidence="6" id="KW-0175">Coiled coil</keyword>
<evidence type="ECO:0000256" key="6">
    <source>
        <dbReference type="ARBA" id="ARBA00023054"/>
    </source>
</evidence>
<accession>I1GUF8</accession>
<dbReference type="Pfam" id="PF00931">
    <property type="entry name" value="NB-ARC"/>
    <property type="match status" value="1"/>
</dbReference>
<dbReference type="InterPro" id="IPR042197">
    <property type="entry name" value="Apaf_helical"/>
</dbReference>
<dbReference type="GeneID" id="100832911"/>
<dbReference type="Gramene" id="KQK16240">
    <property type="protein sequence ID" value="KQK16240"/>
    <property type="gene ID" value="BRADI_1g27757v3"/>
</dbReference>
<keyword evidence="5" id="KW-0611">Plant defense</keyword>
<dbReference type="EMBL" id="CM000880">
    <property type="protein sequence ID" value="PNT75110.1"/>
    <property type="molecule type" value="Genomic_DNA"/>
</dbReference>
<keyword evidence="7" id="KW-1133">Transmembrane helix</keyword>
<dbReference type="InterPro" id="IPR027417">
    <property type="entry name" value="P-loop_NTPase"/>
</dbReference>
<dbReference type="Proteomes" id="UP000008810">
    <property type="component" value="Chromosome 1"/>
</dbReference>
<keyword evidence="11" id="KW-1185">Reference proteome</keyword>
<keyword evidence="7" id="KW-0472">Membrane</keyword>
<dbReference type="RefSeq" id="XP_014755131.1">
    <property type="nucleotide sequence ID" value="XM_014899645.2"/>
</dbReference>
<dbReference type="SUPFAM" id="SSF52058">
    <property type="entry name" value="L domain-like"/>
    <property type="match status" value="1"/>
</dbReference>
<dbReference type="Gene3D" id="1.20.5.4130">
    <property type="match status" value="1"/>
</dbReference>
<evidence type="ECO:0000256" key="4">
    <source>
        <dbReference type="ARBA" id="ARBA00022741"/>
    </source>
</evidence>
<dbReference type="OrthoDB" id="585754at2759"/>
<dbReference type="PANTHER" id="PTHR23155:SF687">
    <property type="entry name" value="OS07G0481400 PROTEIN"/>
    <property type="match status" value="1"/>
</dbReference>
<dbReference type="InterPro" id="IPR032675">
    <property type="entry name" value="LRR_dom_sf"/>
</dbReference>
<dbReference type="OMA" id="FETRLWV"/>
<dbReference type="PANTHER" id="PTHR23155">
    <property type="entry name" value="DISEASE RESISTANCE PROTEIN RP"/>
    <property type="match status" value="1"/>
</dbReference>
<feature type="transmembrane region" description="Helical" evidence="7">
    <location>
        <begin position="1058"/>
        <end position="1076"/>
    </location>
</feature>
<name>I1GUF8_BRADI</name>
<reference evidence="9" key="2">
    <citation type="submission" date="2017-06" db="EMBL/GenBank/DDBJ databases">
        <title>WGS assembly of Brachypodium distachyon.</title>
        <authorList>
            <consortium name="The International Brachypodium Initiative"/>
            <person name="Lucas S."/>
            <person name="Harmon-Smith M."/>
            <person name="Lail K."/>
            <person name="Tice H."/>
            <person name="Grimwood J."/>
            <person name="Bruce D."/>
            <person name="Barry K."/>
            <person name="Shu S."/>
            <person name="Lindquist E."/>
            <person name="Wang M."/>
            <person name="Pitluck S."/>
            <person name="Vogel J.P."/>
            <person name="Garvin D.F."/>
            <person name="Mockler T.C."/>
            <person name="Schmutz J."/>
            <person name="Rokhsar D."/>
            <person name="Bevan M.W."/>
        </authorList>
    </citation>
    <scope>NUCLEOTIDE SEQUENCE</scope>
    <source>
        <strain evidence="9">Bd21</strain>
    </source>
</reference>
<keyword evidence="3" id="KW-0677">Repeat</keyword>
<dbReference type="RefSeq" id="XP_014755134.1">
    <property type="nucleotide sequence ID" value="XM_014899648.2"/>
</dbReference>
<protein>
    <recommendedName>
        <fullName evidence="8">AAA+ ATPase domain-containing protein</fullName>
    </recommendedName>
</protein>
<dbReference type="InterPro" id="IPR038005">
    <property type="entry name" value="RX-like_CC"/>
</dbReference>
<dbReference type="Gene3D" id="1.10.10.10">
    <property type="entry name" value="Winged helix-like DNA-binding domain superfamily/Winged helix DNA-binding domain"/>
    <property type="match status" value="1"/>
</dbReference>
<dbReference type="Gramene" id="PNT75110">
    <property type="protein sequence ID" value="PNT75110"/>
    <property type="gene ID" value="BRADI_1g27757v3"/>
</dbReference>
<sequence>MIETILAGFTKDVVKSLGKLATDELSKVLYVKNEIEKLKSKLEHITTIIMDAEQTIVQHAATRDWLKKLREITYEAENIIDRCRIEADRPQSQPQECNPSSAFKCCRDVAINYKIASDIHELNQKLDSIKSESMMLHLNPRLEDIRSDDVAPDLDSDIVGREVENDCNSLIQLLQRENTISCRLFAIVGTIGVGKTTLARKVYHRAAAMFETRLWVHVSKDLKQMTMWSGGKYTKAETPEQQALLRTCLEGKKFVLVIDDVWGEDVWDGLLEVQAQHGTTGSRVLITTRDERVARRMGAIHLYRVKCLNEDDGWWLLRTKSLLNENTGNMQDVGRRIVQKCNGLPMAIRRIGCYLRDVEPQENDWERVYSSNFCGISRRIRSTINMSYLELPYYLKRCFIYCALYREGFVINRQCITRQWIAEGFIVTTQNSTQPQSTTLEEEAEKCYEELLGRGLLLPENEACGAVGAKMPHLFRSFALLQSQNENFTGNPEDIGDVFKPCRLSITNASAEAIRNGIKKLKSLRTILLFGSSLNEKSMNDIFQKFTHIRVLDLGNTHIECVTVSLGRMAHLRYLSFANTQVREIPGTIENLRMLQFLILKNCVHLNALPESVGRLINLRSLDISGAGLNCVPFRFSKMKELNCLQGFLVRSAGAQNKSGWKFQELSSLTKLTSLQILRLERTPNGEHARQSALEGKCHLKVLELSCSTDDQPVEISRAENIKDVFDALKPGPSVVSVKLVNYYGHGFPSWLSPSDLPLLQRLTLDGCLYCQCLPSLGQMKNLKFLAIVGSNLSSTIGPEFRGTPENGVAFPKLEQLIISKMSNLKSWWGLEGGDMPSLINLRLDGCSKLDSLPHWLEHCMALTSLQIDHADSLEVIESLPALKQLRVQRNKKLTRISNLKRLEDLQVLHCLLLKHVQGVPSLHKVHLDERNSTELPHWLHPQPQEPFILRRLEIVGAEELLDRCSSASSQYWSVIQNADHVYANLPDGAFYFSFTKSTSYFHRSARSLAQSSLYISPSFTMPAVPKEAGDVILLDGTKNSIMQGSQSTSQSWVRTQLFTFLLFIATILMYLILLGKYI</sequence>
<dbReference type="InterPro" id="IPR041118">
    <property type="entry name" value="Rx_N"/>
</dbReference>
<dbReference type="InterPro" id="IPR002182">
    <property type="entry name" value="NB-ARC"/>
</dbReference>
<reference evidence="10" key="3">
    <citation type="submission" date="2018-08" db="UniProtKB">
        <authorList>
            <consortium name="EnsemblPlants"/>
        </authorList>
    </citation>
    <scope>IDENTIFICATION</scope>
    <source>
        <strain evidence="10">cv. Bd21</strain>
    </source>
</reference>
<evidence type="ECO:0000259" key="8">
    <source>
        <dbReference type="SMART" id="SM00382"/>
    </source>
</evidence>
<evidence type="ECO:0000256" key="2">
    <source>
        <dbReference type="ARBA" id="ARBA00022614"/>
    </source>
</evidence>
<gene>
    <name evidence="10" type="primary">LOC100832911</name>
    <name evidence="9" type="ORF">BRADI_1g27757v3</name>
</gene>
<dbReference type="CDD" id="cd14798">
    <property type="entry name" value="RX-CC_like"/>
    <property type="match status" value="1"/>
</dbReference>
<dbReference type="Pfam" id="PF23598">
    <property type="entry name" value="LRR_14"/>
    <property type="match status" value="1"/>
</dbReference>
<proteinExistence type="inferred from homology"/>
<dbReference type="EMBL" id="CM000880">
    <property type="protein sequence ID" value="KQK16239.1"/>
    <property type="molecule type" value="Genomic_DNA"/>
</dbReference>
<comment type="similarity">
    <text evidence="1">Belongs to the disease resistance NB-LRR family.</text>
</comment>
<reference evidence="9 10" key="1">
    <citation type="journal article" date="2010" name="Nature">
        <title>Genome sequencing and analysis of the model grass Brachypodium distachyon.</title>
        <authorList>
            <consortium name="International Brachypodium Initiative"/>
        </authorList>
    </citation>
    <scope>NUCLEOTIDE SEQUENCE [LARGE SCALE GENOMIC DNA]</scope>
    <source>
        <strain evidence="9">Bd21</strain>
        <strain evidence="10">cv. Bd21</strain>
    </source>
</reference>
<dbReference type="Gene3D" id="1.10.8.430">
    <property type="entry name" value="Helical domain of apoptotic protease-activating factors"/>
    <property type="match status" value="1"/>
</dbReference>
<dbReference type="InterPro" id="IPR003593">
    <property type="entry name" value="AAA+_ATPase"/>
</dbReference>
<evidence type="ECO:0000256" key="3">
    <source>
        <dbReference type="ARBA" id="ARBA00022737"/>
    </source>
</evidence>